<dbReference type="SUPFAM" id="SSF47240">
    <property type="entry name" value="Ferritin-like"/>
    <property type="match status" value="1"/>
</dbReference>
<accession>A0A1R4GTV3</accession>
<protein>
    <submittedName>
        <fullName evidence="7">Uncharacterized protein COG3461</fullName>
    </submittedName>
</protein>
<feature type="region of interest" description="Disordered" evidence="6">
    <location>
        <begin position="96"/>
        <end position="136"/>
    </location>
</feature>
<evidence type="ECO:0000256" key="1">
    <source>
        <dbReference type="ARBA" id="ARBA00022434"/>
    </source>
</evidence>
<dbReference type="Gene3D" id="6.10.140.1960">
    <property type="match status" value="1"/>
</dbReference>
<dbReference type="InterPro" id="IPR054581">
    <property type="entry name" value="EncFtn-like"/>
</dbReference>
<name>A0A1R4GTV3_9MICC</name>
<dbReference type="EMBL" id="FUHW01000044">
    <property type="protein sequence ID" value="SJM71531.1"/>
    <property type="molecule type" value="Genomic_DNA"/>
</dbReference>
<dbReference type="RefSeq" id="WP_087000457.1">
    <property type="nucleotide sequence ID" value="NZ_FUHW01000044.1"/>
</dbReference>
<dbReference type="GO" id="GO:0006879">
    <property type="term" value="P:intracellular iron ion homeostasis"/>
    <property type="evidence" value="ECO:0007669"/>
    <property type="project" value="UniProtKB-KW"/>
</dbReference>
<dbReference type="AlphaFoldDB" id="A0A1R4GTV3"/>
<sequence>MGTEQYHEPPAELSAETRTFARMCTNLTEEAEAIGWYEQRISLEPDPVARAIMENSLGEEFKHFCMELEYLFRATPKWGQIARGILFQEGDIVDNGEAAEEAADSDPTGTAESGQTTPLGSSDGSLGIGSLKGTAS</sequence>
<keyword evidence="3" id="KW-0408">Iron</keyword>
<evidence type="ECO:0000313" key="8">
    <source>
        <dbReference type="Proteomes" id="UP000195913"/>
    </source>
</evidence>
<dbReference type="Proteomes" id="UP000195913">
    <property type="component" value="Unassembled WGS sequence"/>
</dbReference>
<keyword evidence="5" id="KW-1284">Encapsulin nanocompartment</keyword>
<dbReference type="GO" id="GO:0046872">
    <property type="term" value="F:metal ion binding"/>
    <property type="evidence" value="ECO:0007669"/>
    <property type="project" value="UniProtKB-KW"/>
</dbReference>
<dbReference type="Pfam" id="PF22277">
    <property type="entry name" value="EncFtn-like"/>
    <property type="match status" value="1"/>
</dbReference>
<comment type="subcellular location">
    <subcellularLocation>
        <location evidence="4">Encapsulin nanocompartment</location>
    </subcellularLocation>
</comment>
<keyword evidence="8" id="KW-1185">Reference proteome</keyword>
<evidence type="ECO:0000256" key="3">
    <source>
        <dbReference type="ARBA" id="ARBA00023004"/>
    </source>
</evidence>
<dbReference type="GO" id="GO:0140737">
    <property type="term" value="C:encapsulin nanocompartment"/>
    <property type="evidence" value="ECO:0007669"/>
    <property type="project" value="UniProtKB-SubCell"/>
</dbReference>
<feature type="compositionally biased region" description="Polar residues" evidence="6">
    <location>
        <begin position="107"/>
        <end position="118"/>
    </location>
</feature>
<proteinExistence type="predicted"/>
<dbReference type="InterPro" id="IPR009078">
    <property type="entry name" value="Ferritin-like_SF"/>
</dbReference>
<keyword evidence="2" id="KW-0479">Metal-binding</keyword>
<evidence type="ECO:0000256" key="2">
    <source>
        <dbReference type="ARBA" id="ARBA00022723"/>
    </source>
</evidence>
<keyword evidence="1" id="KW-0409">Iron storage</keyword>
<evidence type="ECO:0000256" key="5">
    <source>
        <dbReference type="ARBA" id="ARBA00033787"/>
    </source>
</evidence>
<reference evidence="7 8" key="1">
    <citation type="submission" date="2017-02" db="EMBL/GenBank/DDBJ databases">
        <authorList>
            <person name="Peterson S.W."/>
        </authorList>
    </citation>
    <scope>NUCLEOTIDE SEQUENCE [LARGE SCALE GENOMIC DNA]</scope>
    <source>
        <strain evidence="7 8">B Ar 00.02</strain>
    </source>
</reference>
<feature type="compositionally biased region" description="Low complexity" evidence="6">
    <location>
        <begin position="119"/>
        <end position="136"/>
    </location>
</feature>
<gene>
    <name evidence="7" type="ORF">FM101_13465</name>
</gene>
<organism evidence="7 8">
    <name type="scientific">Arthrobacter rhombi</name>
    <dbReference type="NCBI Taxonomy" id="71253"/>
    <lineage>
        <taxon>Bacteria</taxon>
        <taxon>Bacillati</taxon>
        <taxon>Actinomycetota</taxon>
        <taxon>Actinomycetes</taxon>
        <taxon>Micrococcales</taxon>
        <taxon>Micrococcaceae</taxon>
        <taxon>Arthrobacter</taxon>
    </lineage>
</organism>
<evidence type="ECO:0000256" key="4">
    <source>
        <dbReference type="ARBA" id="ARBA00033738"/>
    </source>
</evidence>
<evidence type="ECO:0000256" key="6">
    <source>
        <dbReference type="SAM" id="MobiDB-lite"/>
    </source>
</evidence>
<evidence type="ECO:0000313" key="7">
    <source>
        <dbReference type="EMBL" id="SJM71531.1"/>
    </source>
</evidence>